<comment type="similarity">
    <text evidence="1">Belongs to the ParB family.</text>
</comment>
<feature type="region of interest" description="Disordered" evidence="2">
    <location>
        <begin position="296"/>
        <end position="329"/>
    </location>
</feature>
<organism evidence="4 5">
    <name type="scientific">Bifidobacterium xylocopae</name>
    <dbReference type="NCBI Taxonomy" id="2493119"/>
    <lineage>
        <taxon>Bacteria</taxon>
        <taxon>Bacillati</taxon>
        <taxon>Actinomycetota</taxon>
        <taxon>Actinomycetes</taxon>
        <taxon>Bifidobacteriales</taxon>
        <taxon>Bifidobacteriaceae</taxon>
        <taxon>Bifidobacterium</taxon>
    </lineage>
</organism>
<accession>A0A366KCA2</accession>
<feature type="domain" description="ParB-like N-terminal" evidence="3">
    <location>
        <begin position="20"/>
        <end position="109"/>
    </location>
</feature>
<gene>
    <name evidence="4" type="ORF">CRD59_07455</name>
</gene>
<dbReference type="PANTHER" id="PTHR33375:SF1">
    <property type="entry name" value="CHROMOSOME-PARTITIONING PROTEIN PARB-RELATED"/>
    <property type="match status" value="1"/>
</dbReference>
<dbReference type="Pfam" id="PF02195">
    <property type="entry name" value="ParB_N"/>
    <property type="match status" value="1"/>
</dbReference>
<dbReference type="SMART" id="SM00470">
    <property type="entry name" value="ParB"/>
    <property type="match status" value="1"/>
</dbReference>
<dbReference type="Gene3D" id="3.90.1530.30">
    <property type="match status" value="1"/>
</dbReference>
<name>A0A366KCA2_9BIFI</name>
<dbReference type="PANTHER" id="PTHR33375">
    <property type="entry name" value="CHROMOSOME-PARTITIONING PROTEIN PARB-RELATED"/>
    <property type="match status" value="1"/>
</dbReference>
<dbReference type="EMBL" id="PDCH01000027">
    <property type="protein sequence ID" value="RBP98743.1"/>
    <property type="molecule type" value="Genomic_DNA"/>
</dbReference>
<evidence type="ECO:0000256" key="2">
    <source>
        <dbReference type="SAM" id="MobiDB-lite"/>
    </source>
</evidence>
<protein>
    <recommendedName>
        <fullName evidence="3">ParB-like N-terminal domain-containing protein</fullName>
    </recommendedName>
</protein>
<evidence type="ECO:0000313" key="4">
    <source>
        <dbReference type="EMBL" id="RBP98743.1"/>
    </source>
</evidence>
<dbReference type="GO" id="GO:0007059">
    <property type="term" value="P:chromosome segregation"/>
    <property type="evidence" value="ECO:0007669"/>
    <property type="project" value="TreeGrafter"/>
</dbReference>
<dbReference type="SUPFAM" id="SSF110849">
    <property type="entry name" value="ParB/Sulfiredoxin"/>
    <property type="match status" value="1"/>
</dbReference>
<dbReference type="NCBIfam" id="TIGR00180">
    <property type="entry name" value="parB_part"/>
    <property type="match status" value="1"/>
</dbReference>
<dbReference type="InterPro" id="IPR003115">
    <property type="entry name" value="ParB_N"/>
</dbReference>
<reference evidence="4 5" key="1">
    <citation type="submission" date="2017-10" db="EMBL/GenBank/DDBJ databases">
        <title>Bifidobacterium xylocopum sp. nov. and Bifidobacterium aemilianum sp. nov., from the carpenter bee (Xylocopa violacea) digestive tract.</title>
        <authorList>
            <person name="Alberoni D."/>
            <person name="Baffoni L."/>
            <person name="Di Gioia D."/>
            <person name="Gaggia F."/>
            <person name="Biavati B."/>
        </authorList>
    </citation>
    <scope>NUCLEOTIDE SEQUENCE [LARGE SCALE GENOMIC DNA]</scope>
    <source>
        <strain evidence="4 5">XV2</strain>
    </source>
</reference>
<feature type="compositionally biased region" description="Basic and acidic residues" evidence="2">
    <location>
        <begin position="305"/>
        <end position="329"/>
    </location>
</feature>
<evidence type="ECO:0000256" key="1">
    <source>
        <dbReference type="ARBA" id="ARBA00006295"/>
    </source>
</evidence>
<comment type="caution">
    <text evidence="4">The sequence shown here is derived from an EMBL/GenBank/DDBJ whole genome shotgun (WGS) entry which is preliminary data.</text>
</comment>
<dbReference type="Proteomes" id="UP000252345">
    <property type="component" value="Unassembled WGS sequence"/>
</dbReference>
<evidence type="ECO:0000313" key="5">
    <source>
        <dbReference type="Proteomes" id="UP000252345"/>
    </source>
</evidence>
<proteinExistence type="inferred from homology"/>
<dbReference type="AlphaFoldDB" id="A0A366KCA2"/>
<dbReference type="InterPro" id="IPR036086">
    <property type="entry name" value="ParB/Sulfiredoxin_sf"/>
</dbReference>
<keyword evidence="5" id="KW-1185">Reference proteome</keyword>
<dbReference type="InterPro" id="IPR050336">
    <property type="entry name" value="Chromosome_partition/occlusion"/>
</dbReference>
<sequence length="468" mass="50602">MSNRQSMKQQGQAGEGERIVLLALDRVRENPDNPRADVGDVDELAASIEAQGIQQALVVTPAGPDGVHTLVIGHRRLAAARKAGLEMVPCVVRDVDERRQAELMLVENVHRKDLAALEEADGYARLLDLGEDADTMARRTGRSAATVRRRLKVASIDPEKRSCVSPQATLDQLETIADYADMPAWQGHLSRSAGTADWDMALRKAQLARRMGRWADDVRRYAGESGLPVVQMDEDRPWEVPEGYLTLHVVTAAGTGTPAEDLRSWTGGNPDPEPAALGLAVGENTWQTRAVLLAPAPAGGEDEEARLREKDEREREGAERRARTERSREFARASRDLRLAHARHLAGLKRPPKGMADALAHLAVALACHTMENTYIGEDEAGAVWDDIAGAEAGWPGAAGLGSDGRLGLRAFAAGQAVIEAGIDEDCWTSTDIVGQVMAPYYQSLEASGYEVSSDERAALEGGFTSQD</sequence>
<dbReference type="RefSeq" id="WP_113854058.1">
    <property type="nucleotide sequence ID" value="NZ_PDCH01000027.1"/>
</dbReference>
<dbReference type="Gene3D" id="1.10.10.2830">
    <property type="match status" value="1"/>
</dbReference>
<evidence type="ECO:0000259" key="3">
    <source>
        <dbReference type="SMART" id="SM00470"/>
    </source>
</evidence>
<dbReference type="GO" id="GO:0005694">
    <property type="term" value="C:chromosome"/>
    <property type="evidence" value="ECO:0007669"/>
    <property type="project" value="TreeGrafter"/>
</dbReference>
<dbReference type="InterPro" id="IPR004437">
    <property type="entry name" value="ParB/RepB/Spo0J"/>
</dbReference>
<dbReference type="OrthoDB" id="3176965at2"/>
<dbReference type="SUPFAM" id="SSF109709">
    <property type="entry name" value="KorB DNA-binding domain-like"/>
    <property type="match status" value="1"/>
</dbReference>
<dbReference type="GO" id="GO:0003677">
    <property type="term" value="F:DNA binding"/>
    <property type="evidence" value="ECO:0007669"/>
    <property type="project" value="InterPro"/>
</dbReference>